<gene>
    <name evidence="4" type="ORF">OJAG_34460</name>
</gene>
<evidence type="ECO:0000313" key="5">
    <source>
        <dbReference type="Proteomes" id="UP000076447"/>
    </source>
</evidence>
<protein>
    <recommendedName>
        <fullName evidence="6">CobQ/CobB/MinD/ParA nucleotide binding domain protein</fullName>
    </recommendedName>
</protein>
<dbReference type="AlphaFoldDB" id="A0A163QAP0"/>
<dbReference type="RefSeq" id="WP_068709857.1">
    <property type="nucleotide sequence ID" value="NZ_LRIE01000083.1"/>
</dbReference>
<feature type="region of interest" description="Disordered" evidence="3">
    <location>
        <begin position="118"/>
        <end position="158"/>
    </location>
</feature>
<name>A0A163QAP0_9CELL</name>
<feature type="compositionally biased region" description="Basic residues" evidence="3">
    <location>
        <begin position="195"/>
        <end position="206"/>
    </location>
</feature>
<dbReference type="STRING" id="43678.OJAG_34460"/>
<dbReference type="GO" id="GO:0005524">
    <property type="term" value="F:ATP binding"/>
    <property type="evidence" value="ECO:0007669"/>
    <property type="project" value="UniProtKB-KW"/>
</dbReference>
<comment type="caution">
    <text evidence="4">The sequence shown here is derived from an EMBL/GenBank/DDBJ whole genome shotgun (WGS) entry which is preliminary data.</text>
</comment>
<dbReference type="PATRIC" id="fig|43678.3.peg.3609"/>
<organism evidence="4 5">
    <name type="scientific">Oerskovia enterophila</name>
    <dbReference type="NCBI Taxonomy" id="43678"/>
    <lineage>
        <taxon>Bacteria</taxon>
        <taxon>Bacillati</taxon>
        <taxon>Actinomycetota</taxon>
        <taxon>Actinomycetes</taxon>
        <taxon>Micrococcales</taxon>
        <taxon>Cellulomonadaceae</taxon>
        <taxon>Oerskovia</taxon>
    </lineage>
</organism>
<dbReference type="SUPFAM" id="SSF52540">
    <property type="entry name" value="P-loop containing nucleoside triphosphate hydrolases"/>
    <property type="match status" value="1"/>
</dbReference>
<sequence length="475" mass="48419">MTLEPTVPLASVLCAVRGDSETIIVTALTRPGSGVSVARRCADLTELLAAAGAGAGTAAVISADLPGIDREAVAHLHEHGVRVVALADGQSWLADRLRAIGIDVVLDEDTPASVLVETVRDEARGRGGGAGRSDGPGAPSSGRGPGRPGDEPPVPVESRRGRVLAVWGPTGAPGRTTVAVHLAAELAGLGPERRSRGRRSRGRGRRKEGPSSGAGSRPDDVLLVDADTYAGSVAQHLGLLDESSGIAAAARSAGIGTLDLAGLARLAPEAVPHLRVLTGIARAARWPELPGSSLDVVWELGRALADWTVVDCGFGIEQDELLTYDTRAPQRNGATLSALAAADAVLVVGGSDAVGIQRLVRGLTELAESGAAAGALRVVVANRVRASAAGPRPEAAVRDALGRYGGVADLHALPDDRSTLDAVLLAGRTLAESAPEAPVRRAIAALAQRVRTELGAVPVAPAPGGPRERVREPAH</sequence>
<dbReference type="GO" id="GO:0009898">
    <property type="term" value="C:cytoplasmic side of plasma membrane"/>
    <property type="evidence" value="ECO:0007669"/>
    <property type="project" value="TreeGrafter"/>
</dbReference>
<evidence type="ECO:0000256" key="1">
    <source>
        <dbReference type="ARBA" id="ARBA00022741"/>
    </source>
</evidence>
<evidence type="ECO:0000256" key="3">
    <source>
        <dbReference type="SAM" id="MobiDB-lite"/>
    </source>
</evidence>
<dbReference type="GO" id="GO:0051782">
    <property type="term" value="P:negative regulation of cell division"/>
    <property type="evidence" value="ECO:0007669"/>
    <property type="project" value="TreeGrafter"/>
</dbReference>
<accession>A0A163QAP0</accession>
<feature type="region of interest" description="Disordered" evidence="3">
    <location>
        <begin position="186"/>
        <end position="220"/>
    </location>
</feature>
<evidence type="ECO:0000256" key="2">
    <source>
        <dbReference type="ARBA" id="ARBA00022840"/>
    </source>
</evidence>
<keyword evidence="2" id="KW-0067">ATP-binding</keyword>
<dbReference type="EMBL" id="LRIE01000083">
    <property type="protein sequence ID" value="KZM33962.1"/>
    <property type="molecule type" value="Genomic_DNA"/>
</dbReference>
<dbReference type="Proteomes" id="UP000076447">
    <property type="component" value="Unassembled WGS sequence"/>
</dbReference>
<dbReference type="PANTHER" id="PTHR43384">
    <property type="entry name" value="SEPTUM SITE-DETERMINING PROTEIN MIND HOMOLOG, CHLOROPLASTIC-RELATED"/>
    <property type="match status" value="1"/>
</dbReference>
<dbReference type="PANTHER" id="PTHR43384:SF6">
    <property type="entry name" value="SEPTUM SITE-DETERMINING PROTEIN MIND HOMOLOG, CHLOROPLASTIC"/>
    <property type="match status" value="1"/>
</dbReference>
<evidence type="ECO:0008006" key="6">
    <source>
        <dbReference type="Google" id="ProtNLM"/>
    </source>
</evidence>
<dbReference type="InterPro" id="IPR050625">
    <property type="entry name" value="ParA/MinD_ATPase"/>
</dbReference>
<reference evidence="4 5" key="1">
    <citation type="submission" date="2016-01" db="EMBL/GenBank/DDBJ databases">
        <title>Genome sequence of Oerskovia enterophila VJag, an agar and cellulose degrading bacterium.</title>
        <authorList>
            <person name="Poehlein A."/>
            <person name="Jag V."/>
            <person name="Bengelsdorf F."/>
            <person name="Duerre P."/>
            <person name="Daniel R."/>
        </authorList>
    </citation>
    <scope>NUCLEOTIDE SEQUENCE [LARGE SCALE GENOMIC DNA]</scope>
    <source>
        <strain evidence="4 5">VJag</strain>
    </source>
</reference>
<dbReference type="OrthoDB" id="3217709at2"/>
<dbReference type="GO" id="GO:0016887">
    <property type="term" value="F:ATP hydrolysis activity"/>
    <property type="evidence" value="ECO:0007669"/>
    <property type="project" value="TreeGrafter"/>
</dbReference>
<dbReference type="GO" id="GO:0005829">
    <property type="term" value="C:cytosol"/>
    <property type="evidence" value="ECO:0007669"/>
    <property type="project" value="TreeGrafter"/>
</dbReference>
<dbReference type="Gene3D" id="3.40.50.300">
    <property type="entry name" value="P-loop containing nucleotide triphosphate hydrolases"/>
    <property type="match status" value="1"/>
</dbReference>
<keyword evidence="1" id="KW-0547">Nucleotide-binding</keyword>
<evidence type="ECO:0000313" key="4">
    <source>
        <dbReference type="EMBL" id="KZM33962.1"/>
    </source>
</evidence>
<proteinExistence type="predicted"/>
<dbReference type="InterPro" id="IPR027417">
    <property type="entry name" value="P-loop_NTPase"/>
</dbReference>